<evidence type="ECO:0000313" key="2">
    <source>
        <dbReference type="EMBL" id="APA96792.1"/>
    </source>
</evidence>
<dbReference type="RefSeq" id="WP_033090706.1">
    <property type="nucleotide sequence ID" value="NZ_AP017900.1"/>
</dbReference>
<reference evidence="3 4" key="2">
    <citation type="journal article" date="2016" name="Genome Announc.">
        <title>Draft Genome Sequence of Erythromycin- and Oxytetracycline-Sensitive Nocardia seriolae Strain U-1 (NBRC 110359).</title>
        <authorList>
            <person name="Imajoh M."/>
            <person name="Sukeda M."/>
            <person name="Shimizu M."/>
            <person name="Yamane J."/>
            <person name="Ohnishi K."/>
            <person name="Oshima S."/>
        </authorList>
    </citation>
    <scope>NUCLEOTIDE SEQUENCE [LARGE SCALE GENOMIC DNA]</scope>
    <source>
        <strain evidence="3 4">U-1</strain>
    </source>
</reference>
<proteinExistence type="predicted"/>
<dbReference type="Proteomes" id="UP000037179">
    <property type="component" value="Unassembled WGS sequence"/>
</dbReference>
<protein>
    <submittedName>
        <fullName evidence="3">Methionine synthase</fullName>
    </submittedName>
</protein>
<feature type="transmembrane region" description="Helical" evidence="1">
    <location>
        <begin position="22"/>
        <end position="39"/>
    </location>
</feature>
<evidence type="ECO:0000313" key="3">
    <source>
        <dbReference type="EMBL" id="GAP32340.1"/>
    </source>
</evidence>
<evidence type="ECO:0000313" key="4">
    <source>
        <dbReference type="Proteomes" id="UP000037179"/>
    </source>
</evidence>
<evidence type="ECO:0000313" key="5">
    <source>
        <dbReference type="Proteomes" id="UP000180166"/>
    </source>
</evidence>
<feature type="transmembrane region" description="Helical" evidence="1">
    <location>
        <begin position="136"/>
        <end position="157"/>
    </location>
</feature>
<keyword evidence="1" id="KW-1133">Transmembrane helix</keyword>
<sequence length="164" mass="17490">MASDAESDGPGEGVLQRGFGRALMVFGGLFLLIGSYQPLLSFDRIGGGREYSFIDLRDFGTLPMGPLIAGAVLLILLPGLLGERFQTSEAIAGVLVVTCAQAFATVLWVAIGFTLMSSAESESKRVYEISGVDLKFGLYLLILGLALAVAGAIWWCVNVRRREG</sequence>
<reference evidence="4" key="1">
    <citation type="submission" date="2015-07" db="EMBL/GenBank/DDBJ databases">
        <title>Nocardia seriolae U-1 whole genome shotgun sequence.</title>
        <authorList>
            <person name="Imajoh M."/>
            <person name="Fukumoto Y."/>
            <person name="Sukeda M."/>
            <person name="Yamane J."/>
            <person name="Yamasaki K."/>
            <person name="Shimizu M."/>
            <person name="Ohnishi K."/>
            <person name="Oshima S."/>
        </authorList>
    </citation>
    <scope>NUCLEOTIDE SEQUENCE [LARGE SCALE GENOMIC DNA]</scope>
    <source>
        <strain evidence="4">U-1</strain>
    </source>
</reference>
<keyword evidence="4" id="KW-1185">Reference proteome</keyword>
<dbReference type="GeneID" id="93369592"/>
<dbReference type="AlphaFoldDB" id="A0A0B8NDF6"/>
<accession>A0A0B8NDF6</accession>
<dbReference type="EMBL" id="BBYQ01000152">
    <property type="protein sequence ID" value="GAP32340.1"/>
    <property type="molecule type" value="Genomic_DNA"/>
</dbReference>
<dbReference type="KEGG" id="nsr:NS506_02731"/>
<gene>
    <name evidence="2" type="ORF">NS506_02731</name>
    <name evidence="3" type="ORF">NSK11_contig00152-0019</name>
</gene>
<keyword evidence="1" id="KW-0472">Membrane</keyword>
<name>A0A0B8NDF6_9NOCA</name>
<feature type="transmembrane region" description="Helical" evidence="1">
    <location>
        <begin position="59"/>
        <end position="81"/>
    </location>
</feature>
<evidence type="ECO:0000256" key="1">
    <source>
        <dbReference type="SAM" id="Phobius"/>
    </source>
</evidence>
<organism evidence="3 4">
    <name type="scientific">Nocardia seriolae</name>
    <dbReference type="NCBI Taxonomy" id="37332"/>
    <lineage>
        <taxon>Bacteria</taxon>
        <taxon>Bacillati</taxon>
        <taxon>Actinomycetota</taxon>
        <taxon>Actinomycetes</taxon>
        <taxon>Mycobacteriales</taxon>
        <taxon>Nocardiaceae</taxon>
        <taxon>Nocardia</taxon>
    </lineage>
</organism>
<dbReference type="EMBL" id="CP017839">
    <property type="protein sequence ID" value="APA96792.1"/>
    <property type="molecule type" value="Genomic_DNA"/>
</dbReference>
<keyword evidence="1" id="KW-0812">Transmembrane</keyword>
<feature type="transmembrane region" description="Helical" evidence="1">
    <location>
        <begin position="93"/>
        <end position="116"/>
    </location>
</feature>
<dbReference type="Proteomes" id="UP000180166">
    <property type="component" value="Chromosome"/>
</dbReference>
<reference evidence="2 5" key="3">
    <citation type="submission" date="2016-10" db="EMBL/GenBank/DDBJ databases">
        <title>Genome sequence of Nocardia seriolae strain EM150506, isolated from Anguila japonica.</title>
        <authorList>
            <person name="Han H.-J."/>
        </authorList>
    </citation>
    <scope>NUCLEOTIDE SEQUENCE [LARGE SCALE GENOMIC DNA]</scope>
    <source>
        <strain evidence="2 5">EM150506</strain>
    </source>
</reference>